<dbReference type="Proteomes" id="UP001164705">
    <property type="component" value="Chromosome"/>
</dbReference>
<reference evidence="1" key="1">
    <citation type="submission" date="2022-11" db="EMBL/GenBank/DDBJ databases">
        <title>Lacinutrix neustonica HL-RS19T sp. nov., isolated from the surface microlayer sample of brackish Lake Shihwa.</title>
        <authorList>
            <person name="Choi J.Y."/>
            <person name="Hwang C.Y."/>
        </authorList>
    </citation>
    <scope>NUCLEOTIDE SEQUENCE</scope>
    <source>
        <strain evidence="1">HL-RS19</strain>
    </source>
</reference>
<evidence type="ECO:0000313" key="2">
    <source>
        <dbReference type="Proteomes" id="UP001164705"/>
    </source>
</evidence>
<dbReference type="AlphaFoldDB" id="A0A9E8MWK6"/>
<dbReference type="EMBL" id="CP113088">
    <property type="protein sequence ID" value="WAC02977.1"/>
    <property type="molecule type" value="Genomic_DNA"/>
</dbReference>
<evidence type="ECO:0000313" key="1">
    <source>
        <dbReference type="EMBL" id="WAC02977.1"/>
    </source>
</evidence>
<organism evidence="1 2">
    <name type="scientific">Lacinutrix neustonica</name>
    <dbReference type="NCBI Taxonomy" id="2980107"/>
    <lineage>
        <taxon>Bacteria</taxon>
        <taxon>Pseudomonadati</taxon>
        <taxon>Bacteroidota</taxon>
        <taxon>Flavobacteriia</taxon>
        <taxon>Flavobacteriales</taxon>
        <taxon>Flavobacteriaceae</taxon>
        <taxon>Lacinutrix</taxon>
    </lineage>
</organism>
<protein>
    <submittedName>
        <fullName evidence="1">Uncharacterized protein</fullName>
    </submittedName>
</protein>
<proteinExistence type="predicted"/>
<gene>
    <name evidence="1" type="ORF">N7U66_04940</name>
</gene>
<keyword evidence="2" id="KW-1185">Reference proteome</keyword>
<sequence>MENSFDPKTEIKQYLEKTKEEFTSDYSLNSLENYAQLLLDLIEKWESREGKILEKIYFVKHNILNFKSDFSDDIPKNYDNKNRSHREKWTIESRKLNGLKSEFLKVYEDYYNK</sequence>
<dbReference type="RefSeq" id="WP_267677574.1">
    <property type="nucleotide sequence ID" value="NZ_CP113088.1"/>
</dbReference>
<name>A0A9E8MWK6_9FLAO</name>
<dbReference type="KEGG" id="lnu:N7U66_04940"/>
<accession>A0A9E8MWK6</accession>